<keyword evidence="14" id="KW-0812">Transmembrane</keyword>
<dbReference type="CDD" id="cd00130">
    <property type="entry name" value="PAS"/>
    <property type="match status" value="1"/>
</dbReference>
<protein>
    <recommendedName>
        <fullName evidence="12">Sensor-like histidine kinase SenX3</fullName>
        <ecNumber evidence="3">2.7.13.3</ecNumber>
    </recommendedName>
</protein>
<keyword evidence="6" id="KW-0808">Transferase</keyword>
<dbReference type="Gene3D" id="3.30.450.20">
    <property type="entry name" value="PAS domain"/>
    <property type="match status" value="1"/>
</dbReference>
<dbReference type="Pfam" id="PF00512">
    <property type="entry name" value="HisKA"/>
    <property type="match status" value="1"/>
</dbReference>
<dbReference type="GO" id="GO:0005886">
    <property type="term" value="C:plasma membrane"/>
    <property type="evidence" value="ECO:0007669"/>
    <property type="project" value="UniProtKB-SubCell"/>
</dbReference>
<keyword evidence="17" id="KW-1185">Reference proteome</keyword>
<keyword evidence="14" id="KW-1133">Transmembrane helix</keyword>
<dbReference type="PANTHER" id="PTHR45453:SF1">
    <property type="entry name" value="PHOSPHATE REGULON SENSOR PROTEIN PHOR"/>
    <property type="match status" value="1"/>
</dbReference>
<keyword evidence="11 14" id="KW-0472">Membrane</keyword>
<dbReference type="InterPro" id="IPR005467">
    <property type="entry name" value="His_kinase_dom"/>
</dbReference>
<dbReference type="SUPFAM" id="SSF47384">
    <property type="entry name" value="Homodimeric domain of signal transducing histidine kinase"/>
    <property type="match status" value="1"/>
</dbReference>
<dbReference type="InterPro" id="IPR050351">
    <property type="entry name" value="BphY/WalK/GraS-like"/>
</dbReference>
<reference evidence="16 17" key="1">
    <citation type="submission" date="2019-10" db="EMBL/GenBank/DDBJ databases">
        <title>Glycomyces albidus sp. nov., a novel actinomycete isolated from rhizosphere soil of wheat (Triticum aestivum L.).</title>
        <authorList>
            <person name="Qian L."/>
        </authorList>
    </citation>
    <scope>NUCLEOTIDE SEQUENCE [LARGE SCALE GENOMIC DNA]</scope>
    <source>
        <strain evidence="16 17">NEAU-7082</strain>
    </source>
</reference>
<comment type="catalytic activity">
    <reaction evidence="1">
        <text>ATP + protein L-histidine = ADP + protein N-phospho-L-histidine.</text>
        <dbReference type="EC" id="2.7.13.3"/>
    </reaction>
</comment>
<keyword evidence="10" id="KW-0902">Two-component regulatory system</keyword>
<dbReference type="InterPro" id="IPR000014">
    <property type="entry name" value="PAS"/>
</dbReference>
<dbReference type="SMART" id="SM00388">
    <property type="entry name" value="HisKA"/>
    <property type="match status" value="1"/>
</dbReference>
<dbReference type="PANTHER" id="PTHR45453">
    <property type="entry name" value="PHOSPHATE REGULON SENSOR PROTEIN PHOR"/>
    <property type="match status" value="1"/>
</dbReference>
<evidence type="ECO:0000256" key="3">
    <source>
        <dbReference type="ARBA" id="ARBA00012438"/>
    </source>
</evidence>
<dbReference type="RefSeq" id="WP_153025497.1">
    <property type="nucleotide sequence ID" value="NZ_WIAO01000013.1"/>
</dbReference>
<evidence type="ECO:0000313" key="17">
    <source>
        <dbReference type="Proteomes" id="UP000477750"/>
    </source>
</evidence>
<evidence type="ECO:0000256" key="11">
    <source>
        <dbReference type="ARBA" id="ARBA00023136"/>
    </source>
</evidence>
<dbReference type="PRINTS" id="PR00344">
    <property type="entry name" value="BCTRLSENSOR"/>
</dbReference>
<dbReference type="InterPro" id="IPR004358">
    <property type="entry name" value="Sig_transdc_His_kin-like_C"/>
</dbReference>
<keyword evidence="8 16" id="KW-0418">Kinase</keyword>
<dbReference type="SUPFAM" id="SSF55874">
    <property type="entry name" value="ATPase domain of HSP90 chaperone/DNA topoisomerase II/histidine kinase"/>
    <property type="match status" value="1"/>
</dbReference>
<organism evidence="16 17">
    <name type="scientific">Glycomyces albidus</name>
    <dbReference type="NCBI Taxonomy" id="2656774"/>
    <lineage>
        <taxon>Bacteria</taxon>
        <taxon>Bacillati</taxon>
        <taxon>Actinomycetota</taxon>
        <taxon>Actinomycetes</taxon>
        <taxon>Glycomycetales</taxon>
        <taxon>Glycomycetaceae</taxon>
        <taxon>Glycomyces</taxon>
    </lineage>
</organism>
<dbReference type="GO" id="GO:0000155">
    <property type="term" value="F:phosphorelay sensor kinase activity"/>
    <property type="evidence" value="ECO:0007669"/>
    <property type="project" value="InterPro"/>
</dbReference>
<dbReference type="Pfam" id="PF02518">
    <property type="entry name" value="HATPase_c"/>
    <property type="match status" value="1"/>
</dbReference>
<dbReference type="AlphaFoldDB" id="A0A6L5G9H9"/>
<evidence type="ECO:0000256" key="5">
    <source>
        <dbReference type="ARBA" id="ARBA00022553"/>
    </source>
</evidence>
<gene>
    <name evidence="16" type="ORF">GFD30_12195</name>
</gene>
<dbReference type="EC" id="2.7.13.3" evidence="3"/>
<dbReference type="InterPro" id="IPR003661">
    <property type="entry name" value="HisK_dim/P_dom"/>
</dbReference>
<dbReference type="InterPro" id="IPR036890">
    <property type="entry name" value="HATPase_C_sf"/>
</dbReference>
<dbReference type="CDD" id="cd00082">
    <property type="entry name" value="HisKA"/>
    <property type="match status" value="1"/>
</dbReference>
<comment type="subcellular location">
    <subcellularLocation>
        <location evidence="2">Cell membrane</location>
    </subcellularLocation>
</comment>
<feature type="transmembrane region" description="Helical" evidence="14">
    <location>
        <begin position="15"/>
        <end position="36"/>
    </location>
</feature>
<feature type="domain" description="Histidine kinase" evidence="15">
    <location>
        <begin position="168"/>
        <end position="392"/>
    </location>
</feature>
<evidence type="ECO:0000256" key="13">
    <source>
        <dbReference type="SAM" id="MobiDB-lite"/>
    </source>
</evidence>
<keyword evidence="9" id="KW-0067">ATP-binding</keyword>
<proteinExistence type="predicted"/>
<dbReference type="InterPro" id="IPR036097">
    <property type="entry name" value="HisK_dim/P_sf"/>
</dbReference>
<evidence type="ECO:0000256" key="9">
    <source>
        <dbReference type="ARBA" id="ARBA00022840"/>
    </source>
</evidence>
<evidence type="ECO:0000259" key="15">
    <source>
        <dbReference type="PROSITE" id="PS50109"/>
    </source>
</evidence>
<feature type="region of interest" description="Disordered" evidence="13">
    <location>
        <begin position="395"/>
        <end position="425"/>
    </location>
</feature>
<evidence type="ECO:0000256" key="4">
    <source>
        <dbReference type="ARBA" id="ARBA00022475"/>
    </source>
</evidence>
<keyword evidence="5" id="KW-0597">Phosphoprotein</keyword>
<dbReference type="GO" id="GO:0005524">
    <property type="term" value="F:ATP binding"/>
    <property type="evidence" value="ECO:0007669"/>
    <property type="project" value="UniProtKB-KW"/>
</dbReference>
<evidence type="ECO:0000256" key="6">
    <source>
        <dbReference type="ARBA" id="ARBA00022679"/>
    </source>
</evidence>
<evidence type="ECO:0000313" key="16">
    <source>
        <dbReference type="EMBL" id="MQM26325.1"/>
    </source>
</evidence>
<evidence type="ECO:0000256" key="2">
    <source>
        <dbReference type="ARBA" id="ARBA00004236"/>
    </source>
</evidence>
<dbReference type="PROSITE" id="PS50109">
    <property type="entry name" value="HIS_KIN"/>
    <property type="match status" value="1"/>
</dbReference>
<dbReference type="GO" id="GO:0016036">
    <property type="term" value="P:cellular response to phosphate starvation"/>
    <property type="evidence" value="ECO:0007669"/>
    <property type="project" value="TreeGrafter"/>
</dbReference>
<evidence type="ECO:0000256" key="10">
    <source>
        <dbReference type="ARBA" id="ARBA00023012"/>
    </source>
</evidence>
<dbReference type="EMBL" id="WIAO01000013">
    <property type="protein sequence ID" value="MQM26325.1"/>
    <property type="molecule type" value="Genomic_DNA"/>
</dbReference>
<dbReference type="InterPro" id="IPR003594">
    <property type="entry name" value="HATPase_dom"/>
</dbReference>
<evidence type="ECO:0000256" key="14">
    <source>
        <dbReference type="SAM" id="Phobius"/>
    </source>
</evidence>
<name>A0A6L5G9H9_9ACTN</name>
<evidence type="ECO:0000256" key="1">
    <source>
        <dbReference type="ARBA" id="ARBA00000085"/>
    </source>
</evidence>
<dbReference type="FunFam" id="1.10.287.130:FF:000008">
    <property type="entry name" value="Two-component sensor histidine kinase"/>
    <property type="match status" value="1"/>
</dbReference>
<dbReference type="Gene3D" id="3.30.565.10">
    <property type="entry name" value="Histidine kinase-like ATPase, C-terminal domain"/>
    <property type="match status" value="1"/>
</dbReference>
<dbReference type="FunFam" id="3.30.565.10:FF:000006">
    <property type="entry name" value="Sensor histidine kinase WalK"/>
    <property type="match status" value="1"/>
</dbReference>
<dbReference type="Proteomes" id="UP000477750">
    <property type="component" value="Unassembled WGS sequence"/>
</dbReference>
<evidence type="ECO:0000256" key="8">
    <source>
        <dbReference type="ARBA" id="ARBA00022777"/>
    </source>
</evidence>
<dbReference type="GO" id="GO:0004721">
    <property type="term" value="F:phosphoprotein phosphatase activity"/>
    <property type="evidence" value="ECO:0007669"/>
    <property type="project" value="TreeGrafter"/>
</dbReference>
<sequence>MAHNEPQPKSLGGGIGRVLTGLAAGAAFGAAATAMMRIRHRGAPHPEPRSAPVPDTRPWEAAVGLLRTGVCLVDDHNRVLYTNRAARDLGLVDDHEIVSLTLRALLAQARRSGRYRDAEIEVPKQVMGEPSAVSVRITPLPDGVSVAEFQDISELHRVERVRRDFVANISHELKTPVGAMQILSEALKDAAEDPDAAARFADRIRSESKRMNHLVSDLLELSRLQGAEKLPDPEPVEVDRIVMEAFDQTRIAAEEKGIELVATGVEGTEVLGNEPQLVTAVKNLVGNAISYSPEHTSVEVSTSVTSPNGHLAGVKMVCISVRDQGIGIPAEELDRIFERFYRVDAARSRATGGTGLGLAIVKHVAVNHGGRVEVSSMPDAGSVFTLMLPARSLPSDATAPDSAEIGTNQQARRLGRFTRDPRARS</sequence>
<dbReference type="CDD" id="cd00075">
    <property type="entry name" value="HATPase"/>
    <property type="match status" value="1"/>
</dbReference>
<dbReference type="Gene3D" id="1.10.287.130">
    <property type="match status" value="1"/>
</dbReference>
<evidence type="ECO:0000256" key="7">
    <source>
        <dbReference type="ARBA" id="ARBA00022741"/>
    </source>
</evidence>
<evidence type="ECO:0000256" key="12">
    <source>
        <dbReference type="ARBA" id="ARBA00039401"/>
    </source>
</evidence>
<accession>A0A6L5G9H9</accession>
<comment type="caution">
    <text evidence="16">The sequence shown here is derived from an EMBL/GenBank/DDBJ whole genome shotgun (WGS) entry which is preliminary data.</text>
</comment>
<keyword evidence="7" id="KW-0547">Nucleotide-binding</keyword>
<dbReference type="SMART" id="SM00387">
    <property type="entry name" value="HATPase_c"/>
    <property type="match status" value="1"/>
</dbReference>
<keyword evidence="4" id="KW-1003">Cell membrane</keyword>